<dbReference type="AlphaFoldDB" id="A0A9P6MIX4"/>
<accession>A0A9P6MIX4</accession>
<keyword evidence="3" id="KW-1185">Reference proteome</keyword>
<evidence type="ECO:0000313" key="2">
    <source>
        <dbReference type="EMBL" id="KAG0003287.1"/>
    </source>
</evidence>
<feature type="signal peptide" evidence="1">
    <location>
        <begin position="1"/>
        <end position="18"/>
    </location>
</feature>
<comment type="caution">
    <text evidence="2">The sequence shown here is derived from an EMBL/GenBank/DDBJ whole genome shotgun (WGS) entry which is preliminary data.</text>
</comment>
<name>A0A9P6MIX4_9FUNG</name>
<reference evidence="2" key="1">
    <citation type="journal article" date="2020" name="Fungal Divers.">
        <title>Resolving the Mortierellaceae phylogeny through synthesis of multi-gene phylogenetics and phylogenomics.</title>
        <authorList>
            <person name="Vandepol N."/>
            <person name="Liber J."/>
            <person name="Desiro A."/>
            <person name="Na H."/>
            <person name="Kennedy M."/>
            <person name="Barry K."/>
            <person name="Grigoriev I.V."/>
            <person name="Miller A.N."/>
            <person name="O'Donnell K."/>
            <person name="Stajich J.E."/>
            <person name="Bonito G."/>
        </authorList>
    </citation>
    <scope>NUCLEOTIDE SEQUENCE</scope>
    <source>
        <strain evidence="2">NRRL 2769</strain>
    </source>
</reference>
<feature type="chain" id="PRO_5040441384" evidence="1">
    <location>
        <begin position="19"/>
        <end position="76"/>
    </location>
</feature>
<feature type="non-terminal residue" evidence="2">
    <location>
        <position position="76"/>
    </location>
</feature>
<evidence type="ECO:0000313" key="3">
    <source>
        <dbReference type="Proteomes" id="UP000703661"/>
    </source>
</evidence>
<gene>
    <name evidence="2" type="ORF">BGZ80_005817</name>
</gene>
<sequence length="76" mass="7938">MQFKTLALAAVAAVAVSAQTFDNNPCTQCVYSSFSKDSVCATLNATQLTEITSAFENNTVNAIQIATASKDSAIKS</sequence>
<proteinExistence type="predicted"/>
<organism evidence="2 3">
    <name type="scientific">Entomortierella chlamydospora</name>
    <dbReference type="NCBI Taxonomy" id="101097"/>
    <lineage>
        <taxon>Eukaryota</taxon>
        <taxon>Fungi</taxon>
        <taxon>Fungi incertae sedis</taxon>
        <taxon>Mucoromycota</taxon>
        <taxon>Mortierellomycotina</taxon>
        <taxon>Mortierellomycetes</taxon>
        <taxon>Mortierellales</taxon>
        <taxon>Mortierellaceae</taxon>
        <taxon>Entomortierella</taxon>
    </lineage>
</organism>
<keyword evidence="1" id="KW-0732">Signal</keyword>
<dbReference type="Proteomes" id="UP000703661">
    <property type="component" value="Unassembled WGS sequence"/>
</dbReference>
<dbReference type="EMBL" id="JAAAID010002865">
    <property type="protein sequence ID" value="KAG0003287.1"/>
    <property type="molecule type" value="Genomic_DNA"/>
</dbReference>
<evidence type="ECO:0000256" key="1">
    <source>
        <dbReference type="SAM" id="SignalP"/>
    </source>
</evidence>
<protein>
    <submittedName>
        <fullName evidence="2">Uncharacterized protein</fullName>
    </submittedName>
</protein>